<dbReference type="PRINTS" id="PR00111">
    <property type="entry name" value="ABHYDROLASE"/>
</dbReference>
<dbReference type="GO" id="GO:0016787">
    <property type="term" value="F:hydrolase activity"/>
    <property type="evidence" value="ECO:0007669"/>
    <property type="project" value="UniProtKB-KW"/>
</dbReference>
<protein>
    <submittedName>
        <fullName evidence="2">Alpha/beta fold hydrolase</fullName>
    </submittedName>
</protein>
<dbReference type="InterPro" id="IPR000639">
    <property type="entry name" value="Epox_hydrolase-like"/>
</dbReference>
<evidence type="ECO:0000313" key="2">
    <source>
        <dbReference type="EMBL" id="MFC0385825.1"/>
    </source>
</evidence>
<sequence length="307" mass="34517">MTLDAGKPADPYPFPPRQFIDIGGLRTAYHVEGEGPEALVFIYGGNFGGADSASSAYAWNMQVAPLAKRFRVVVPDKIGQGFTDPPLRDEDYTMGAVVAHIRDFLVAMKLPPVHIVGHSRGGFASARLAMERPDLVRSLTIVTSGTLSPGVGTNEVVLARPPHPPFTRESARWVYENYCFRKEVVTEAWMDVVMETLANPDYRRGVDKIVGEGLGADLFLPDLARYKRETLTWIDEGRLQRPTQVIWGFNDRTALVERGMELFERIARHERRTTFNVFNEAGHFVYREHPERFNALLAGFVDLHSAW</sequence>
<dbReference type="PANTHER" id="PTHR43798">
    <property type="entry name" value="MONOACYLGLYCEROL LIPASE"/>
    <property type="match status" value="1"/>
</dbReference>
<reference evidence="2 3" key="1">
    <citation type="submission" date="2024-09" db="EMBL/GenBank/DDBJ databases">
        <authorList>
            <person name="Sun Q."/>
            <person name="Mori K."/>
        </authorList>
    </citation>
    <scope>NUCLEOTIDE SEQUENCE [LARGE SCALE GENOMIC DNA]</scope>
    <source>
        <strain evidence="2 3">CCM 7468</strain>
    </source>
</reference>
<dbReference type="EMBL" id="JBHLVZ010000016">
    <property type="protein sequence ID" value="MFC0385825.1"/>
    <property type="molecule type" value="Genomic_DNA"/>
</dbReference>
<keyword evidence="2" id="KW-0378">Hydrolase</keyword>
<accession>A0ABV6ISW5</accession>
<evidence type="ECO:0000313" key="3">
    <source>
        <dbReference type="Proteomes" id="UP001589789"/>
    </source>
</evidence>
<dbReference type="Proteomes" id="UP001589789">
    <property type="component" value="Unassembled WGS sequence"/>
</dbReference>
<evidence type="ECO:0000259" key="1">
    <source>
        <dbReference type="Pfam" id="PF00561"/>
    </source>
</evidence>
<gene>
    <name evidence="2" type="ORF">ACFFIC_09675</name>
</gene>
<organism evidence="2 3">
    <name type="scientific">Muricoccus vinaceus</name>
    <dbReference type="NCBI Taxonomy" id="424704"/>
    <lineage>
        <taxon>Bacteria</taxon>
        <taxon>Pseudomonadati</taxon>
        <taxon>Pseudomonadota</taxon>
        <taxon>Alphaproteobacteria</taxon>
        <taxon>Acetobacterales</taxon>
        <taxon>Roseomonadaceae</taxon>
        <taxon>Muricoccus</taxon>
    </lineage>
</organism>
<feature type="domain" description="AB hydrolase-1" evidence="1">
    <location>
        <begin position="40"/>
        <end position="290"/>
    </location>
</feature>
<dbReference type="PRINTS" id="PR00412">
    <property type="entry name" value="EPOXHYDRLASE"/>
</dbReference>
<dbReference type="InterPro" id="IPR000073">
    <property type="entry name" value="AB_hydrolase_1"/>
</dbReference>
<dbReference type="PANTHER" id="PTHR43798:SF33">
    <property type="entry name" value="HYDROLASE, PUTATIVE (AFU_ORTHOLOGUE AFUA_2G14860)-RELATED"/>
    <property type="match status" value="1"/>
</dbReference>
<dbReference type="InterPro" id="IPR050266">
    <property type="entry name" value="AB_hydrolase_sf"/>
</dbReference>
<dbReference type="SUPFAM" id="SSF53474">
    <property type="entry name" value="alpha/beta-Hydrolases"/>
    <property type="match status" value="1"/>
</dbReference>
<dbReference type="InterPro" id="IPR029058">
    <property type="entry name" value="AB_hydrolase_fold"/>
</dbReference>
<keyword evidence="3" id="KW-1185">Reference proteome</keyword>
<name>A0ABV6ISW5_9PROT</name>
<dbReference type="RefSeq" id="WP_377049972.1">
    <property type="nucleotide sequence ID" value="NZ_JBHLVZ010000016.1"/>
</dbReference>
<dbReference type="Pfam" id="PF00561">
    <property type="entry name" value="Abhydrolase_1"/>
    <property type="match status" value="1"/>
</dbReference>
<proteinExistence type="predicted"/>
<comment type="caution">
    <text evidence="2">The sequence shown here is derived from an EMBL/GenBank/DDBJ whole genome shotgun (WGS) entry which is preliminary data.</text>
</comment>
<dbReference type="Gene3D" id="3.40.50.1820">
    <property type="entry name" value="alpha/beta hydrolase"/>
    <property type="match status" value="1"/>
</dbReference>